<evidence type="ECO:0000256" key="1">
    <source>
        <dbReference type="SAM" id="MobiDB-lite"/>
    </source>
</evidence>
<keyword evidence="3" id="KW-1185">Reference proteome</keyword>
<dbReference type="OMA" id="LMEREMM"/>
<name>A0A8R1TXR0_ONCVO</name>
<dbReference type="Proteomes" id="UP000024404">
    <property type="component" value="Unassembled WGS sequence"/>
</dbReference>
<evidence type="ECO:0000313" key="2">
    <source>
        <dbReference type="EnsemblMetazoa" id="OVOC7594.1"/>
    </source>
</evidence>
<feature type="region of interest" description="Disordered" evidence="1">
    <location>
        <begin position="72"/>
        <end position="98"/>
    </location>
</feature>
<organism evidence="2 3">
    <name type="scientific">Onchocerca volvulus</name>
    <dbReference type="NCBI Taxonomy" id="6282"/>
    <lineage>
        <taxon>Eukaryota</taxon>
        <taxon>Metazoa</taxon>
        <taxon>Ecdysozoa</taxon>
        <taxon>Nematoda</taxon>
        <taxon>Chromadorea</taxon>
        <taxon>Rhabditida</taxon>
        <taxon>Spirurina</taxon>
        <taxon>Spiruromorpha</taxon>
        <taxon>Filarioidea</taxon>
        <taxon>Onchocercidae</taxon>
        <taxon>Onchocerca</taxon>
    </lineage>
</organism>
<feature type="compositionally biased region" description="Basic and acidic residues" evidence="1">
    <location>
        <begin position="16"/>
        <end position="27"/>
    </location>
</feature>
<dbReference type="AlphaFoldDB" id="A0A8R1TXR0"/>
<accession>A0A8R1TXR0</accession>
<reference evidence="3" key="1">
    <citation type="submission" date="2013-10" db="EMBL/GenBank/DDBJ databases">
        <title>Genome sequencing of Onchocerca volvulus.</title>
        <authorList>
            <person name="Cotton J."/>
            <person name="Tsai J."/>
            <person name="Stanley E."/>
            <person name="Tracey A."/>
            <person name="Holroyd N."/>
            <person name="Lustigman S."/>
            <person name="Berriman M."/>
        </authorList>
    </citation>
    <scope>NUCLEOTIDE SEQUENCE</scope>
</reference>
<reference evidence="2" key="2">
    <citation type="submission" date="2022-06" db="UniProtKB">
        <authorList>
            <consortium name="EnsemblMetazoa"/>
        </authorList>
    </citation>
    <scope>IDENTIFICATION</scope>
</reference>
<dbReference type="EMBL" id="CMVM020000222">
    <property type="status" value="NOT_ANNOTATED_CDS"/>
    <property type="molecule type" value="Genomic_DNA"/>
</dbReference>
<feature type="region of interest" description="Disordered" evidence="1">
    <location>
        <begin position="1"/>
        <end position="55"/>
    </location>
</feature>
<protein>
    <submittedName>
        <fullName evidence="2">Uncharacterized protein</fullName>
    </submittedName>
</protein>
<sequence length="98" mass="11656">MSMKGIEQHPGSRTPEASKCRRPEPPLHQRSFTSTPHCSRNCPCDARKRRNEEEDEMRRWLLEFNLIRAEIRHRRQKKENLKDSGIYSSNDSDKENHP</sequence>
<evidence type="ECO:0000313" key="3">
    <source>
        <dbReference type="Proteomes" id="UP000024404"/>
    </source>
</evidence>
<dbReference type="EnsemblMetazoa" id="OVOC7594.1">
    <property type="protein sequence ID" value="OVOC7594.1"/>
    <property type="gene ID" value="WBGene00244403"/>
</dbReference>
<proteinExistence type="predicted"/>